<dbReference type="Proteomes" id="UP000265618">
    <property type="component" value="Unassembled WGS sequence"/>
</dbReference>
<sequence>LSAVTPGAEIDALKRIRDEGGCTNVIQLVDSRVTAREATLILELLDGVSLADIVQ</sequence>
<evidence type="ECO:0000313" key="1">
    <source>
        <dbReference type="EMBL" id="GIQ92984.1"/>
    </source>
</evidence>
<feature type="non-terminal residue" evidence="1">
    <location>
        <position position="55"/>
    </location>
</feature>
<feature type="non-terminal residue" evidence="1">
    <location>
        <position position="1"/>
    </location>
</feature>
<accession>A0A9K3GR57</accession>
<dbReference type="EMBL" id="BDIP01011086">
    <property type="protein sequence ID" value="GIQ92984.1"/>
    <property type="molecule type" value="Genomic_DNA"/>
</dbReference>
<comment type="caution">
    <text evidence="1">The sequence shown here is derived from an EMBL/GenBank/DDBJ whole genome shotgun (WGS) entry which is preliminary data.</text>
</comment>
<organism evidence="1 2">
    <name type="scientific">Kipferlia bialata</name>
    <dbReference type="NCBI Taxonomy" id="797122"/>
    <lineage>
        <taxon>Eukaryota</taxon>
        <taxon>Metamonada</taxon>
        <taxon>Carpediemonas-like organisms</taxon>
        <taxon>Kipferlia</taxon>
    </lineage>
</organism>
<gene>
    <name evidence="1" type="ORF">KIPB_017098</name>
</gene>
<reference evidence="1 2" key="1">
    <citation type="journal article" date="2018" name="PLoS ONE">
        <title>The draft genome of Kipferlia bialata reveals reductive genome evolution in fornicate parasites.</title>
        <authorList>
            <person name="Tanifuji G."/>
            <person name="Takabayashi S."/>
            <person name="Kume K."/>
            <person name="Takagi M."/>
            <person name="Nakayama T."/>
            <person name="Kamikawa R."/>
            <person name="Inagaki Y."/>
            <person name="Hashimoto T."/>
        </authorList>
    </citation>
    <scope>NUCLEOTIDE SEQUENCE [LARGE SCALE GENOMIC DNA]</scope>
    <source>
        <strain evidence="1">NY0173</strain>
    </source>
</reference>
<evidence type="ECO:0008006" key="3">
    <source>
        <dbReference type="Google" id="ProtNLM"/>
    </source>
</evidence>
<protein>
    <recommendedName>
        <fullName evidence="3">Protein kinase domain-containing protein</fullName>
    </recommendedName>
</protein>
<evidence type="ECO:0000313" key="2">
    <source>
        <dbReference type="Proteomes" id="UP000265618"/>
    </source>
</evidence>
<dbReference type="AlphaFoldDB" id="A0A9K3GR57"/>
<keyword evidence="2" id="KW-1185">Reference proteome</keyword>
<name>A0A9K3GR57_9EUKA</name>
<proteinExistence type="predicted"/>